<dbReference type="NCBIfam" id="TIGR00492">
    <property type="entry name" value="alr"/>
    <property type="match status" value="1"/>
</dbReference>
<dbReference type="SUPFAM" id="SSF51419">
    <property type="entry name" value="PLP-binding barrel"/>
    <property type="match status" value="1"/>
</dbReference>
<dbReference type="EMBL" id="CP059472">
    <property type="protein sequence ID" value="QMS97568.1"/>
    <property type="molecule type" value="Genomic_DNA"/>
</dbReference>
<dbReference type="InterPro" id="IPR000821">
    <property type="entry name" value="Ala_racemase"/>
</dbReference>
<keyword evidence="3 5" id="KW-0663">Pyridoxal phosphate</keyword>
<dbReference type="Gene3D" id="3.40.1190.10">
    <property type="entry name" value="Mur-like, catalytic domain"/>
    <property type="match status" value="1"/>
</dbReference>
<dbReference type="PRINTS" id="PR00992">
    <property type="entry name" value="ALARACEMASE"/>
</dbReference>
<dbReference type="GO" id="GO:0008784">
    <property type="term" value="F:alanine racemase activity"/>
    <property type="evidence" value="ECO:0007669"/>
    <property type="project" value="UniProtKB-UniRule"/>
</dbReference>
<sequence length="816" mass="91565">MNYRAAQIAEITGSKVIGDASVTVKNISFDSRNLFAVQDRAFIAINTSQNSGEKYISDVLERGIRIIIAEHKACDKEGITWILVENSVLFLQKLAKYHLKSFPDLKTVGITGSNGKTIVKEWLYQCIYNIFDTVKSPKSFNSQTGLPLSILQTGKKHEVGIFEAGISRPGEMAVLAAIFSPEIGVLTHIGTAHSANFSTESELIDEKLKFFKDSSVIIFNGDHPGIYDAVSLRYPDRKLVSYGLGPHNKLFVQSGWDNFSNEITVSYFDNVFKFNLSQKDEATLQNVLALIAVLKELQVSNEEIVQKLVGLKAIEMRLESVHGVRGNLVVNDSFNLDVDSLKIAFQFIKEYKKVKKVLILTDIIDVKEPPDQLYKEVAQLVNEQDFDRVYLVGSVITQYHALFQAKSYIYKDSADLIESQTLNHIEDSLILLKGARKFAIEKIKNLLELQKHDTVLEVNLNALLHNINIHKALLKPKTRMMAMVKAYSYGLGGYEIAEFLQHHHIDYLGVAYADEGMDLRKNGITTPIIVMNPEQHSYNAIIEYNLEPEIYSFRVLELFWNALNELGVDKQYPIHIKLETGMHRLGFKSEELMLLAEKLNTMNLKVASIFSHLSTSDMSDERDYALSQIEVFSCNTDVLINALGYRPVLHILNSAGITSFTEYQFDMVRIGIGMVGISNDPAVKKQLQNAVVFKTVISQISHVKAGDSIGYSRRHIAGTDTRIATIPVGYADGIPRMIGNGKGFVSINGKLCPIVGNICMDMLMVDIGTLQVQEGSEVVIFNSKPTLEQFAEYCQTIPYEVLTSISRRVKRIYIKN</sequence>
<dbReference type="Gene3D" id="2.40.37.10">
    <property type="entry name" value="Lyase, Ornithine Decarboxylase, Chain A, domain 1"/>
    <property type="match status" value="1"/>
</dbReference>
<dbReference type="InterPro" id="IPR036615">
    <property type="entry name" value="Mur_ligase_C_dom_sf"/>
</dbReference>
<proteinExistence type="inferred from homology"/>
<dbReference type="GO" id="GO:0030632">
    <property type="term" value="P:D-alanine biosynthetic process"/>
    <property type="evidence" value="ECO:0007669"/>
    <property type="project" value="UniProtKB-UniRule"/>
</dbReference>
<dbReference type="InterPro" id="IPR001608">
    <property type="entry name" value="Ala_racemase_N"/>
</dbReference>
<protein>
    <recommendedName>
        <fullName evidence="5">Alanine racemase</fullName>
        <ecNumber evidence="5">5.1.1.1</ecNumber>
    </recommendedName>
</protein>
<comment type="cofactor">
    <cofactor evidence="2 5 6">
        <name>pyridoxal 5'-phosphate</name>
        <dbReference type="ChEBI" id="CHEBI:597326"/>
    </cofactor>
</comment>
<organism evidence="10 11">
    <name type="scientific">Marnyiella aurantia</name>
    <dbReference type="NCBI Taxonomy" id="2758037"/>
    <lineage>
        <taxon>Bacteria</taxon>
        <taxon>Pseudomonadati</taxon>
        <taxon>Bacteroidota</taxon>
        <taxon>Flavobacteriia</taxon>
        <taxon>Flavobacteriales</taxon>
        <taxon>Weeksellaceae</taxon>
        <taxon>Marnyiella</taxon>
    </lineage>
</organism>
<keyword evidence="12" id="KW-1185">Reference proteome</keyword>
<feature type="active site" description="Proton acceptor; specific for L-alanine" evidence="5">
    <location>
        <position position="711"/>
    </location>
</feature>
<dbReference type="Gene3D" id="3.20.20.10">
    <property type="entry name" value="Alanine racemase"/>
    <property type="match status" value="1"/>
</dbReference>
<evidence type="ECO:0000256" key="5">
    <source>
        <dbReference type="HAMAP-Rule" id="MF_01201"/>
    </source>
</evidence>
<dbReference type="Pfam" id="PF01168">
    <property type="entry name" value="Ala_racemase_N"/>
    <property type="match status" value="1"/>
</dbReference>
<comment type="function">
    <text evidence="5">Catalyzes the interconversion of L-alanine and D-alanine. May also act on other amino acids.</text>
</comment>
<evidence type="ECO:0000313" key="10">
    <source>
        <dbReference type="EMBL" id="QMS97568.1"/>
    </source>
</evidence>
<evidence type="ECO:0000313" key="9">
    <source>
        <dbReference type="EMBL" id="MBA5247099.1"/>
    </source>
</evidence>
<evidence type="ECO:0000256" key="3">
    <source>
        <dbReference type="ARBA" id="ARBA00022898"/>
    </source>
</evidence>
<accession>A0A7D7QR91</accession>
<comment type="catalytic activity">
    <reaction evidence="1 5">
        <text>L-alanine = D-alanine</text>
        <dbReference type="Rhea" id="RHEA:20249"/>
        <dbReference type="ChEBI" id="CHEBI:57416"/>
        <dbReference type="ChEBI" id="CHEBI:57972"/>
        <dbReference type="EC" id="5.1.1.1"/>
    </reaction>
</comment>
<feature type="active site" description="Proton acceptor; specific for D-alanine" evidence="5">
    <location>
        <position position="485"/>
    </location>
</feature>
<evidence type="ECO:0000259" key="8">
    <source>
        <dbReference type="SMART" id="SM01005"/>
    </source>
</evidence>
<gene>
    <name evidence="10" type="ORF">H1R16_07485</name>
    <name evidence="9" type="ORF">H2507_07955</name>
</gene>
<reference evidence="9" key="3">
    <citation type="submission" date="2020-07" db="EMBL/GenBank/DDBJ databases">
        <authorList>
            <person name="Yang C."/>
        </authorList>
    </citation>
    <scope>NUCLEOTIDE SEQUENCE</scope>
    <source>
        <strain evidence="9">Cx-624</strain>
    </source>
</reference>
<dbReference type="RefSeq" id="WP_181887196.1">
    <property type="nucleotide sequence ID" value="NZ_CP059472.1"/>
</dbReference>
<dbReference type="AlphaFoldDB" id="A0A7D7QR91"/>
<evidence type="ECO:0000256" key="7">
    <source>
        <dbReference type="PIRSR" id="PIRSR600821-52"/>
    </source>
</evidence>
<evidence type="ECO:0000313" key="11">
    <source>
        <dbReference type="Proteomes" id="UP000515349"/>
    </source>
</evidence>
<evidence type="ECO:0000256" key="4">
    <source>
        <dbReference type="ARBA" id="ARBA00023235"/>
    </source>
</evidence>
<dbReference type="GO" id="GO:0030170">
    <property type="term" value="F:pyridoxal phosphate binding"/>
    <property type="evidence" value="ECO:0007669"/>
    <property type="project" value="UniProtKB-UniRule"/>
</dbReference>
<dbReference type="SUPFAM" id="SSF50621">
    <property type="entry name" value="Alanine racemase C-terminal domain-like"/>
    <property type="match status" value="1"/>
</dbReference>
<dbReference type="InterPro" id="IPR009006">
    <property type="entry name" value="Ala_racemase/Decarboxylase_C"/>
</dbReference>
<reference evidence="10 11" key="1">
    <citation type="submission" date="2020-07" db="EMBL/GenBank/DDBJ databases">
        <title>Chryseobacterium sp.cx-624.</title>
        <authorList>
            <person name="Yang C."/>
        </authorList>
    </citation>
    <scope>NUCLEOTIDE SEQUENCE [LARGE SCALE GENOMIC DNA]</scope>
    <source>
        <strain evidence="10">Cx-624</strain>
        <strain evidence="11">cx-624</strain>
    </source>
</reference>
<name>A0A7D7QR91_9FLAO</name>
<keyword evidence="4 5" id="KW-0413">Isomerase</keyword>
<evidence type="ECO:0000256" key="1">
    <source>
        <dbReference type="ARBA" id="ARBA00000316"/>
    </source>
</evidence>
<dbReference type="InterPro" id="IPR029066">
    <property type="entry name" value="PLP-binding_barrel"/>
</dbReference>
<dbReference type="InterPro" id="IPR013221">
    <property type="entry name" value="Mur_ligase_cen"/>
</dbReference>
<keyword evidence="10" id="KW-0436">Ligase</keyword>
<feature type="binding site" evidence="5 7">
    <location>
        <position position="760"/>
    </location>
    <ligand>
        <name>substrate</name>
    </ligand>
</feature>
<dbReference type="Proteomes" id="UP000515349">
    <property type="component" value="Chromosome"/>
</dbReference>
<dbReference type="HAMAP" id="MF_01201">
    <property type="entry name" value="Ala_racemase"/>
    <property type="match status" value="1"/>
</dbReference>
<dbReference type="Gene3D" id="3.40.1390.10">
    <property type="entry name" value="MurE/MurF, N-terminal domain"/>
    <property type="match status" value="1"/>
</dbReference>
<dbReference type="PANTHER" id="PTHR30511:SF0">
    <property type="entry name" value="ALANINE RACEMASE, CATABOLIC-RELATED"/>
    <property type="match status" value="1"/>
</dbReference>
<dbReference type="InterPro" id="IPR036565">
    <property type="entry name" value="Mur-like_cat_sf"/>
</dbReference>
<feature type="binding site" evidence="5 7">
    <location>
        <position position="584"/>
    </location>
    <ligand>
        <name>substrate</name>
    </ligand>
</feature>
<dbReference type="GO" id="GO:0005524">
    <property type="term" value="F:ATP binding"/>
    <property type="evidence" value="ECO:0007669"/>
    <property type="project" value="InterPro"/>
</dbReference>
<dbReference type="SMART" id="SM01005">
    <property type="entry name" value="Ala_racemase_C"/>
    <property type="match status" value="1"/>
</dbReference>
<dbReference type="EMBL" id="JACEUX010000002">
    <property type="protein sequence ID" value="MBA5247099.1"/>
    <property type="molecule type" value="Genomic_DNA"/>
</dbReference>
<dbReference type="KEGG" id="cbau:H1R16_07485"/>
<evidence type="ECO:0000313" key="12">
    <source>
        <dbReference type="Proteomes" id="UP000539710"/>
    </source>
</evidence>
<dbReference type="UniPathway" id="UPA00042">
    <property type="reaction ID" value="UER00497"/>
</dbReference>
<dbReference type="Pfam" id="PF08245">
    <property type="entry name" value="Mur_ligase_M"/>
    <property type="match status" value="1"/>
</dbReference>
<dbReference type="Gene3D" id="3.90.190.20">
    <property type="entry name" value="Mur ligase, C-terminal domain"/>
    <property type="match status" value="1"/>
</dbReference>
<dbReference type="GO" id="GO:0016881">
    <property type="term" value="F:acid-amino acid ligase activity"/>
    <property type="evidence" value="ECO:0007669"/>
    <property type="project" value="InterPro"/>
</dbReference>
<comment type="similarity">
    <text evidence="5">Belongs to the alanine racemase family.</text>
</comment>
<comment type="pathway">
    <text evidence="5">Amino-acid biosynthesis; D-alanine biosynthesis; D-alanine from L-alanine: step 1/1.</text>
</comment>
<dbReference type="SUPFAM" id="SSF53244">
    <property type="entry name" value="MurD-like peptide ligases, peptide-binding domain"/>
    <property type="match status" value="1"/>
</dbReference>
<dbReference type="CDD" id="cd00430">
    <property type="entry name" value="PLPDE_III_AR"/>
    <property type="match status" value="1"/>
</dbReference>
<dbReference type="InterPro" id="IPR035911">
    <property type="entry name" value="MurE/MurF_N"/>
</dbReference>
<dbReference type="SUPFAM" id="SSF53623">
    <property type="entry name" value="MurD-like peptide ligases, catalytic domain"/>
    <property type="match status" value="1"/>
</dbReference>
<feature type="domain" description="Alanine racemase C-terminal" evidence="8">
    <location>
        <begin position="690"/>
        <end position="814"/>
    </location>
</feature>
<dbReference type="NCBIfam" id="NF008897">
    <property type="entry name" value="PRK11930.1"/>
    <property type="match status" value="1"/>
</dbReference>
<evidence type="ECO:0000256" key="6">
    <source>
        <dbReference type="PIRSR" id="PIRSR600821-50"/>
    </source>
</evidence>
<reference evidence="12" key="2">
    <citation type="submission" date="2020-07" db="EMBL/GenBank/DDBJ databases">
        <title>Flavobacterium sp. xlx-214.</title>
        <authorList>
            <person name="Yang C."/>
        </authorList>
    </citation>
    <scope>NUCLEOTIDE SEQUENCE [LARGE SCALE GENOMIC DNA]</scope>
    <source>
        <strain evidence="12">CX-624</strain>
    </source>
</reference>
<dbReference type="Pfam" id="PF00842">
    <property type="entry name" value="Ala_racemase_C"/>
    <property type="match status" value="1"/>
</dbReference>
<dbReference type="EC" id="5.1.1.1" evidence="5"/>
<dbReference type="InterPro" id="IPR011079">
    <property type="entry name" value="Ala_racemase_C"/>
</dbReference>
<dbReference type="GO" id="GO:0005829">
    <property type="term" value="C:cytosol"/>
    <property type="evidence" value="ECO:0007669"/>
    <property type="project" value="TreeGrafter"/>
</dbReference>
<dbReference type="PANTHER" id="PTHR30511">
    <property type="entry name" value="ALANINE RACEMASE"/>
    <property type="match status" value="1"/>
</dbReference>
<feature type="modified residue" description="N6-(pyridoxal phosphate)lysine" evidence="5 6">
    <location>
        <position position="485"/>
    </location>
</feature>
<evidence type="ECO:0000256" key="2">
    <source>
        <dbReference type="ARBA" id="ARBA00001933"/>
    </source>
</evidence>
<dbReference type="SUPFAM" id="SSF63418">
    <property type="entry name" value="MurE/MurF N-terminal domain"/>
    <property type="match status" value="1"/>
</dbReference>
<dbReference type="Proteomes" id="UP000539710">
    <property type="component" value="Unassembled WGS sequence"/>
</dbReference>
<dbReference type="FunFam" id="3.20.20.10:FF:000002">
    <property type="entry name" value="Alanine racemase"/>
    <property type="match status" value="1"/>
</dbReference>